<evidence type="ECO:0000313" key="14">
    <source>
        <dbReference type="Proteomes" id="UP001221757"/>
    </source>
</evidence>
<feature type="transmembrane region" description="Helical" evidence="8">
    <location>
        <begin position="145"/>
        <end position="163"/>
    </location>
</feature>
<dbReference type="Proteomes" id="UP001221757">
    <property type="component" value="Unassembled WGS sequence"/>
</dbReference>
<feature type="transmembrane region" description="Helical" evidence="8">
    <location>
        <begin position="618"/>
        <end position="638"/>
    </location>
</feature>
<feature type="domain" description="10TM putative phosphate transporter extracellular tail" evidence="10">
    <location>
        <begin position="897"/>
        <end position="967"/>
    </location>
</feature>
<dbReference type="GO" id="GO:0005886">
    <property type="term" value="C:plasma membrane"/>
    <property type="evidence" value="ECO:0007669"/>
    <property type="project" value="TreeGrafter"/>
</dbReference>
<evidence type="ECO:0000256" key="8">
    <source>
        <dbReference type="SAM" id="Phobius"/>
    </source>
</evidence>
<evidence type="ECO:0000256" key="2">
    <source>
        <dbReference type="ARBA" id="ARBA00007779"/>
    </source>
</evidence>
<feature type="transmembrane region" description="Helical" evidence="8">
    <location>
        <begin position="457"/>
        <end position="477"/>
    </location>
</feature>
<feature type="domain" description="CSC1/OSCA1-like 7TM region" evidence="9">
    <location>
        <begin position="404"/>
        <end position="677"/>
    </location>
</feature>
<dbReference type="InterPro" id="IPR022257">
    <property type="entry name" value="PHM7_ext"/>
</dbReference>
<keyword evidence="6 8" id="KW-0472">Membrane</keyword>
<dbReference type="Pfam" id="PF13967">
    <property type="entry name" value="RSN1_TM"/>
    <property type="match status" value="1"/>
</dbReference>
<dbReference type="InterPro" id="IPR027815">
    <property type="entry name" value="CSC1/OSCA1-like_cyt"/>
</dbReference>
<keyword evidence="5 8" id="KW-1133">Transmembrane helix</keyword>
<dbReference type="EMBL" id="JARKIE010000527">
    <property type="protein sequence ID" value="KAJ7629889.1"/>
    <property type="molecule type" value="Genomic_DNA"/>
</dbReference>
<dbReference type="AlphaFoldDB" id="A0AAD7FNX2"/>
<feature type="transmembrane region" description="Helical" evidence="8">
    <location>
        <begin position="17"/>
        <end position="38"/>
    </location>
</feature>
<proteinExistence type="inferred from homology"/>
<feature type="compositionally biased region" description="Acidic residues" evidence="7">
    <location>
        <begin position="893"/>
        <end position="908"/>
    </location>
</feature>
<keyword evidence="4 8" id="KW-0812">Transmembrane</keyword>
<feature type="domain" description="CSC1/OSCA1-like cytosolic" evidence="12">
    <location>
        <begin position="189"/>
        <end position="391"/>
    </location>
</feature>
<evidence type="ECO:0000259" key="10">
    <source>
        <dbReference type="Pfam" id="PF12621"/>
    </source>
</evidence>
<evidence type="ECO:0000259" key="9">
    <source>
        <dbReference type="Pfam" id="PF02714"/>
    </source>
</evidence>
<dbReference type="PANTHER" id="PTHR13018">
    <property type="entry name" value="PROBABLE MEMBRANE PROTEIN DUF221-RELATED"/>
    <property type="match status" value="1"/>
</dbReference>
<evidence type="ECO:0000259" key="12">
    <source>
        <dbReference type="Pfam" id="PF14703"/>
    </source>
</evidence>
<feature type="transmembrane region" description="Helical" evidence="8">
    <location>
        <begin position="407"/>
        <end position="427"/>
    </location>
</feature>
<reference evidence="13" key="1">
    <citation type="submission" date="2023-03" db="EMBL/GenBank/DDBJ databases">
        <title>Massive genome expansion in bonnet fungi (Mycena s.s.) driven by repeated elements and novel gene families across ecological guilds.</title>
        <authorList>
            <consortium name="Lawrence Berkeley National Laboratory"/>
            <person name="Harder C.B."/>
            <person name="Miyauchi S."/>
            <person name="Viragh M."/>
            <person name="Kuo A."/>
            <person name="Thoen E."/>
            <person name="Andreopoulos B."/>
            <person name="Lu D."/>
            <person name="Skrede I."/>
            <person name="Drula E."/>
            <person name="Henrissat B."/>
            <person name="Morin E."/>
            <person name="Kohler A."/>
            <person name="Barry K."/>
            <person name="LaButti K."/>
            <person name="Morin E."/>
            <person name="Salamov A."/>
            <person name="Lipzen A."/>
            <person name="Mereny Z."/>
            <person name="Hegedus B."/>
            <person name="Baldrian P."/>
            <person name="Stursova M."/>
            <person name="Weitz H."/>
            <person name="Taylor A."/>
            <person name="Grigoriev I.V."/>
            <person name="Nagy L.G."/>
            <person name="Martin F."/>
            <person name="Kauserud H."/>
        </authorList>
    </citation>
    <scope>NUCLEOTIDE SEQUENCE</scope>
    <source>
        <strain evidence="13">CBHHK067</strain>
    </source>
</reference>
<organism evidence="13 14">
    <name type="scientific">Mycena rosella</name>
    <name type="common">Pink bonnet</name>
    <name type="synonym">Agaricus rosellus</name>
    <dbReference type="NCBI Taxonomy" id="1033263"/>
    <lineage>
        <taxon>Eukaryota</taxon>
        <taxon>Fungi</taxon>
        <taxon>Dikarya</taxon>
        <taxon>Basidiomycota</taxon>
        <taxon>Agaricomycotina</taxon>
        <taxon>Agaricomycetes</taxon>
        <taxon>Agaricomycetidae</taxon>
        <taxon>Agaricales</taxon>
        <taxon>Marasmiineae</taxon>
        <taxon>Mycenaceae</taxon>
        <taxon>Mycena</taxon>
    </lineage>
</organism>
<evidence type="ECO:0000256" key="3">
    <source>
        <dbReference type="ARBA" id="ARBA00022448"/>
    </source>
</evidence>
<dbReference type="InterPro" id="IPR032880">
    <property type="entry name" value="CSC1/OSCA1-like_N"/>
</dbReference>
<evidence type="ECO:0000256" key="1">
    <source>
        <dbReference type="ARBA" id="ARBA00004141"/>
    </source>
</evidence>
<evidence type="ECO:0000313" key="13">
    <source>
        <dbReference type="EMBL" id="KAJ7629889.1"/>
    </source>
</evidence>
<feature type="region of interest" description="Disordered" evidence="7">
    <location>
        <begin position="817"/>
        <end position="841"/>
    </location>
</feature>
<evidence type="ECO:0000256" key="7">
    <source>
        <dbReference type="SAM" id="MobiDB-lite"/>
    </source>
</evidence>
<feature type="transmembrane region" description="Helical" evidence="8">
    <location>
        <begin position="497"/>
        <end position="520"/>
    </location>
</feature>
<feature type="transmembrane region" description="Helical" evidence="8">
    <location>
        <begin position="689"/>
        <end position="709"/>
    </location>
</feature>
<feature type="domain" description="CSC1/OSCA1-like N-terminal transmembrane" evidence="11">
    <location>
        <begin position="17"/>
        <end position="166"/>
    </location>
</feature>
<keyword evidence="14" id="KW-1185">Reference proteome</keyword>
<evidence type="ECO:0000256" key="4">
    <source>
        <dbReference type="ARBA" id="ARBA00022692"/>
    </source>
</evidence>
<feature type="region of interest" description="Disordered" evidence="7">
    <location>
        <begin position="865"/>
        <end position="914"/>
    </location>
</feature>
<feature type="compositionally biased region" description="Basic and acidic residues" evidence="7">
    <location>
        <begin position="832"/>
        <end position="841"/>
    </location>
</feature>
<evidence type="ECO:0000256" key="5">
    <source>
        <dbReference type="ARBA" id="ARBA00022989"/>
    </source>
</evidence>
<accession>A0AAD7FNX2</accession>
<keyword evidence="3" id="KW-0813">Transport</keyword>
<feature type="transmembrane region" description="Helical" evidence="8">
    <location>
        <begin position="659"/>
        <end position="683"/>
    </location>
</feature>
<gene>
    <name evidence="13" type="ORF">B0H17DRAFT_1109402</name>
</gene>
<dbReference type="InterPro" id="IPR045122">
    <property type="entry name" value="Csc1-like"/>
</dbReference>
<evidence type="ECO:0000256" key="6">
    <source>
        <dbReference type="ARBA" id="ARBA00023136"/>
    </source>
</evidence>
<evidence type="ECO:0000259" key="11">
    <source>
        <dbReference type="Pfam" id="PF13967"/>
    </source>
</evidence>
<dbReference type="PANTHER" id="PTHR13018:SF143">
    <property type="entry name" value="CSC1_OSCA1-LIKE 7TM REGION DOMAIN-CONTAINING PROTEIN"/>
    <property type="match status" value="1"/>
</dbReference>
<dbReference type="GO" id="GO:0005227">
    <property type="term" value="F:calcium-activated cation channel activity"/>
    <property type="evidence" value="ECO:0007669"/>
    <property type="project" value="InterPro"/>
</dbReference>
<comment type="subcellular location">
    <subcellularLocation>
        <location evidence="1">Membrane</location>
        <topology evidence="1">Multi-pass membrane protein</topology>
    </subcellularLocation>
</comment>
<protein>
    <recommendedName>
        <fullName evidence="15">DUF221-domain-containing protein</fullName>
    </recommendedName>
</protein>
<dbReference type="Pfam" id="PF14703">
    <property type="entry name" value="PHM7_cyt"/>
    <property type="match status" value="1"/>
</dbReference>
<feature type="transmembrane region" description="Helical" evidence="8">
    <location>
        <begin position="540"/>
        <end position="567"/>
    </location>
</feature>
<feature type="transmembrane region" description="Helical" evidence="8">
    <location>
        <begin position="95"/>
        <end position="117"/>
    </location>
</feature>
<comment type="caution">
    <text evidence="13">The sequence shown here is derived from an EMBL/GenBank/DDBJ whole genome shotgun (WGS) entry which is preliminary data.</text>
</comment>
<dbReference type="Pfam" id="PF02714">
    <property type="entry name" value="RSN1_7TM"/>
    <property type="match status" value="1"/>
</dbReference>
<dbReference type="Pfam" id="PF12621">
    <property type="entry name" value="PHM7_ext"/>
    <property type="match status" value="1"/>
</dbReference>
<sequence length="976" mass="109676">MSVTASQVSSGNSTKTFLTALVANGGLLVVEIGAFLVLKRRLGRIYSPRTYLPPPSKRAQELPAGPWRWLPALLIEDPKDIIQKNGLDAYMMLRFLKMLIVIFLVFTVCTFLVIVPVDIVGVEGGSGIERVTWSNITSAKDQNRFSAHIIIVYLLTFFVIFMIRRELLHFLDMRHKFLISKSHSRLAQARTVLITSVPDELANEQDLRLFASFVPGGIDRVWIYRDTKSLNKLFNRRQSACRKLEAAEAEVLKHATGAWRIKEAAHRKLHKKKRDEEHGYMDLELPATSRELLDELVPLKARPKHRTGFLGLFGPEVETIPWCIAEISRLNGEIHEMRENIVKGKFLGSVFIRCNLQLGAHVLAQCVSYHRPLAMKDKWMETNPKDIVWENLDDGALEMTWRYATSWIATFGLIVAWIVPVTFIGTLSKVDTLCQKVHWLNWVCTAPNPVPGIIQGILPPVLLALLFVILPFILRGLAWYECIPRYSLISISVYRRFFLFLLVHGFLIVTLSSGFTSVLSEIINEPTKAVQSMASELPGASIFFLTYMVTQGLAGAGAALAQLFPILIHFIQKWFLGRTPRQAYNVTFLMPSADFGVILPRLSLLATIGFAYSVLNPVINLFAFLSYLMFYLAFKFLLTQVYDQPDENETGGMYFPMAVSNLFVGLYIEQLCLACLFFLKASISPTSSIAEGVLMLVLIVITATAQILINRSFGPILEFLPMSLGTKKMAQRYERRQRKGVFPATPEGEEIDLFKRDGGLGRVRRRIKRLPRKFDSTMLTLKTKVMEEGQHLATPRAVRAKMAEQQVEAQEKMQAEAEEKIATARASTSKEAQLEEKDARQKEAELAGVVGLMDGDAPELYRKSSTFSKKSKASSKKSSPPAFDPPAPAGIDLSDEDSSEDEQEEDEHAFDHPSTYVDQPWIWMPKDRLGLSQLMVDELHEAGVDASDVGAVMDVKGVVEVTRNPPDEEWIGGNDL</sequence>
<name>A0AAD7FNX2_MYCRO</name>
<comment type="similarity">
    <text evidence="2">Belongs to the CSC1 (TC 1.A.17) family.</text>
</comment>
<evidence type="ECO:0008006" key="15">
    <source>
        <dbReference type="Google" id="ProtNLM"/>
    </source>
</evidence>
<dbReference type="InterPro" id="IPR003864">
    <property type="entry name" value="CSC1/OSCA1-like_7TM"/>
</dbReference>